<gene>
    <name evidence="2" type="ORF">AWH56_018780</name>
</gene>
<keyword evidence="1" id="KW-0812">Transmembrane</keyword>
<proteinExistence type="predicted"/>
<protein>
    <submittedName>
        <fullName evidence="2">Uncharacterized protein</fullName>
    </submittedName>
</protein>
<dbReference type="RefSeq" id="WP_131800547.1">
    <property type="nucleotide sequence ID" value="NZ_CP063356.2"/>
</dbReference>
<feature type="transmembrane region" description="Helical" evidence="1">
    <location>
        <begin position="6"/>
        <end position="23"/>
    </location>
</feature>
<organism evidence="2 3">
    <name type="scientific">Anaerobacillus isosaccharinicus</name>
    <dbReference type="NCBI Taxonomy" id="1532552"/>
    <lineage>
        <taxon>Bacteria</taxon>
        <taxon>Bacillati</taxon>
        <taxon>Bacillota</taxon>
        <taxon>Bacilli</taxon>
        <taxon>Bacillales</taxon>
        <taxon>Bacillaceae</taxon>
        <taxon>Anaerobacillus</taxon>
    </lineage>
</organism>
<keyword evidence="3" id="KW-1185">Reference proteome</keyword>
<keyword evidence="1" id="KW-0472">Membrane</keyword>
<evidence type="ECO:0000256" key="1">
    <source>
        <dbReference type="SAM" id="Phobius"/>
    </source>
</evidence>
<dbReference type="AlphaFoldDB" id="A0A7S7L5D5"/>
<reference evidence="2 3" key="1">
    <citation type="journal article" date="2017" name="Genome Announc.">
        <title>Draft Genome Sequences of Four Alkaliphilic Bacteria Belonging to the Anaerobacillus Genus.</title>
        <authorList>
            <person name="Bassil N.M."/>
            <person name="Lloyd J.R."/>
        </authorList>
    </citation>
    <scope>NUCLEOTIDE SEQUENCE [LARGE SCALE GENOMIC DNA]</scope>
    <source>
        <strain evidence="2 3">NB2006</strain>
    </source>
</reference>
<name>A0A7S7L5D5_9BACI</name>
<feature type="transmembrane region" description="Helical" evidence="1">
    <location>
        <begin position="35"/>
        <end position="55"/>
    </location>
</feature>
<reference evidence="2 3" key="2">
    <citation type="journal article" date="2019" name="Int. J. Syst. Evol. Microbiol.">
        <title>Anaerobacillus isosaccharinicus sp. nov., an alkaliphilic bacterium which degrades isosaccharinic acid.</title>
        <authorList>
            <person name="Bassil N.M."/>
            <person name="Lloyd J.R."/>
        </authorList>
    </citation>
    <scope>NUCLEOTIDE SEQUENCE [LARGE SCALE GENOMIC DNA]</scope>
    <source>
        <strain evidence="2 3">NB2006</strain>
    </source>
</reference>
<sequence length="93" mass="10398">MKLFIYFGLMIISLAVSLIIGRLQMKRTEKFWIPFLSGFLLNIAILGIGSIWWFLTETDGISRGLGVLYYCIAMGVIGVVVLIVLSVLKIKSN</sequence>
<feature type="transmembrane region" description="Helical" evidence="1">
    <location>
        <begin position="67"/>
        <end position="88"/>
    </location>
</feature>
<dbReference type="Proteomes" id="UP000180175">
    <property type="component" value="Chromosome"/>
</dbReference>
<dbReference type="EMBL" id="CP063356">
    <property type="protein sequence ID" value="QOY34754.1"/>
    <property type="molecule type" value="Genomic_DNA"/>
</dbReference>
<evidence type="ECO:0000313" key="3">
    <source>
        <dbReference type="Proteomes" id="UP000180175"/>
    </source>
</evidence>
<dbReference type="KEGG" id="aia:AWH56_018780"/>
<evidence type="ECO:0000313" key="2">
    <source>
        <dbReference type="EMBL" id="QOY34754.1"/>
    </source>
</evidence>
<keyword evidence="1" id="KW-1133">Transmembrane helix</keyword>
<dbReference type="OrthoDB" id="2896913at2"/>
<accession>A0A7S7L5D5</accession>